<comment type="caution">
    <text evidence="2">The sequence shown here is derived from an EMBL/GenBank/DDBJ whole genome shotgun (WGS) entry which is preliminary data.</text>
</comment>
<dbReference type="AlphaFoldDB" id="A0A4C1VT78"/>
<organism evidence="2 3">
    <name type="scientific">Eumeta variegata</name>
    <name type="common">Bagworm moth</name>
    <name type="synonym">Eumeta japonica</name>
    <dbReference type="NCBI Taxonomy" id="151549"/>
    <lineage>
        <taxon>Eukaryota</taxon>
        <taxon>Metazoa</taxon>
        <taxon>Ecdysozoa</taxon>
        <taxon>Arthropoda</taxon>
        <taxon>Hexapoda</taxon>
        <taxon>Insecta</taxon>
        <taxon>Pterygota</taxon>
        <taxon>Neoptera</taxon>
        <taxon>Endopterygota</taxon>
        <taxon>Lepidoptera</taxon>
        <taxon>Glossata</taxon>
        <taxon>Ditrysia</taxon>
        <taxon>Tineoidea</taxon>
        <taxon>Psychidae</taxon>
        <taxon>Oiketicinae</taxon>
        <taxon>Eumeta</taxon>
    </lineage>
</organism>
<protein>
    <submittedName>
        <fullName evidence="2">Uncharacterized protein</fullName>
    </submittedName>
</protein>
<keyword evidence="3" id="KW-1185">Reference proteome</keyword>
<reference evidence="2 3" key="1">
    <citation type="journal article" date="2019" name="Commun. Biol.">
        <title>The bagworm genome reveals a unique fibroin gene that provides high tensile strength.</title>
        <authorList>
            <person name="Kono N."/>
            <person name="Nakamura H."/>
            <person name="Ohtoshi R."/>
            <person name="Tomita M."/>
            <person name="Numata K."/>
            <person name="Arakawa K."/>
        </authorList>
    </citation>
    <scope>NUCLEOTIDE SEQUENCE [LARGE SCALE GENOMIC DNA]</scope>
</reference>
<evidence type="ECO:0000313" key="2">
    <source>
        <dbReference type="EMBL" id="GBP42356.1"/>
    </source>
</evidence>
<feature type="compositionally biased region" description="Pro residues" evidence="1">
    <location>
        <begin position="140"/>
        <end position="152"/>
    </location>
</feature>
<dbReference type="EMBL" id="BGZK01000416">
    <property type="protein sequence ID" value="GBP42356.1"/>
    <property type="molecule type" value="Genomic_DNA"/>
</dbReference>
<dbReference type="Proteomes" id="UP000299102">
    <property type="component" value="Unassembled WGS sequence"/>
</dbReference>
<sequence>MSTTTFTSPIKYSLKPCNGKLRATHGPCADASGAIKTRICLNAGLAWSPYQKAINIQKMNDSVPRVICKRLTLLAGFKDFPPRFEQQILSMQLAKALSFTIQRMFLSTKRSTRIIQFSIHGGAKCVGEDAIPSPAATTSRPPPGPAPPPGPTPDDVNGPPRHAPPDYK</sequence>
<evidence type="ECO:0000313" key="3">
    <source>
        <dbReference type="Proteomes" id="UP000299102"/>
    </source>
</evidence>
<gene>
    <name evidence="2" type="ORF">EVAR_29615_1</name>
</gene>
<proteinExistence type="predicted"/>
<name>A0A4C1VT78_EUMVA</name>
<feature type="region of interest" description="Disordered" evidence="1">
    <location>
        <begin position="128"/>
        <end position="168"/>
    </location>
</feature>
<evidence type="ECO:0000256" key="1">
    <source>
        <dbReference type="SAM" id="MobiDB-lite"/>
    </source>
</evidence>
<accession>A0A4C1VT78</accession>